<dbReference type="Gene3D" id="3.30.450.30">
    <property type="entry name" value="Dynein light chain 2a, cytoplasmic"/>
    <property type="match status" value="1"/>
</dbReference>
<comment type="caution">
    <text evidence="1">The sequence shown here is derived from an EMBL/GenBank/DDBJ whole genome shotgun (WGS) entry which is preliminary data.</text>
</comment>
<evidence type="ECO:0008006" key="2">
    <source>
        <dbReference type="Google" id="ProtNLM"/>
    </source>
</evidence>
<dbReference type="EMBL" id="LAZR01003490">
    <property type="protein sequence ID" value="KKN17772.1"/>
    <property type="molecule type" value="Genomic_DNA"/>
</dbReference>
<name>A0A0F9P0A6_9ZZZZ</name>
<evidence type="ECO:0000313" key="1">
    <source>
        <dbReference type="EMBL" id="KKN17772.1"/>
    </source>
</evidence>
<sequence length="332" mass="36583">MSVRDSLIKHLTSILRASEGTVLVVLCDQNGLSIAKIGRKSEIDLNPNQITSLASAAFTASEENWEDLNIKDQVISFSYFDKVCLITIRINETLLTIVHDYHKEWPLDADNLATAMYYLKQKLGEFFGSSDESERDIEVFCDRVRSAIYLFGMGSEVPFVSYSPETFEPSNLLPSISTVLDSVQNPVFIRFGLVNPSGLTLDAREVSGENLPISIEAFSANANVAFQKMKEESLGSSIGNLLCYIAISGNDAESFYGIISCPSGKIKFSATEETSNIEEISFIGLFTLTYGGIPVICESRNIIYSILQILGKEQTTESFIESVNVLTSSKYG</sequence>
<dbReference type="SUPFAM" id="SSF103196">
    <property type="entry name" value="Roadblock/LC7 domain"/>
    <property type="match status" value="1"/>
</dbReference>
<accession>A0A0F9P0A6</accession>
<organism evidence="1">
    <name type="scientific">marine sediment metagenome</name>
    <dbReference type="NCBI Taxonomy" id="412755"/>
    <lineage>
        <taxon>unclassified sequences</taxon>
        <taxon>metagenomes</taxon>
        <taxon>ecological metagenomes</taxon>
    </lineage>
</organism>
<reference evidence="1" key="1">
    <citation type="journal article" date="2015" name="Nature">
        <title>Complex archaea that bridge the gap between prokaryotes and eukaryotes.</title>
        <authorList>
            <person name="Spang A."/>
            <person name="Saw J.H."/>
            <person name="Jorgensen S.L."/>
            <person name="Zaremba-Niedzwiedzka K."/>
            <person name="Martijn J."/>
            <person name="Lind A.E."/>
            <person name="van Eijk R."/>
            <person name="Schleper C."/>
            <person name="Guy L."/>
            <person name="Ettema T.J."/>
        </authorList>
    </citation>
    <scope>NUCLEOTIDE SEQUENCE</scope>
</reference>
<dbReference type="AlphaFoldDB" id="A0A0F9P0A6"/>
<proteinExistence type="predicted"/>
<gene>
    <name evidence="1" type="ORF">LCGC14_0962450</name>
</gene>
<protein>
    <recommendedName>
        <fullName evidence="2">Roadblock/LAMTOR2 domain-containing protein</fullName>
    </recommendedName>
</protein>